<organism evidence="9 10">
    <name type="scientific">Flagellimonas yonaguniensis</name>
    <dbReference type="NCBI Taxonomy" id="3031325"/>
    <lineage>
        <taxon>Bacteria</taxon>
        <taxon>Pseudomonadati</taxon>
        <taxon>Bacteroidota</taxon>
        <taxon>Flavobacteriia</taxon>
        <taxon>Flavobacteriales</taxon>
        <taxon>Flavobacteriaceae</taxon>
        <taxon>Flagellimonas</taxon>
    </lineage>
</organism>
<dbReference type="InterPro" id="IPR013783">
    <property type="entry name" value="Ig-like_fold"/>
</dbReference>
<evidence type="ECO:0000256" key="3">
    <source>
        <dbReference type="ARBA" id="ARBA00022729"/>
    </source>
</evidence>
<evidence type="ECO:0000259" key="8">
    <source>
        <dbReference type="Pfam" id="PF18962"/>
    </source>
</evidence>
<evidence type="ECO:0000256" key="5">
    <source>
        <dbReference type="ARBA" id="ARBA00022807"/>
    </source>
</evidence>
<accession>A0ABT5Y119</accession>
<reference evidence="9 10" key="1">
    <citation type="submission" date="2023-03" db="EMBL/GenBank/DDBJ databases">
        <title>Muricauda XX sp. nov. and Muricauda XXX sp. nov., two novel species isolated from Okinawa Trough.</title>
        <authorList>
            <person name="Cao W."/>
            <person name="Deng X."/>
        </authorList>
    </citation>
    <scope>NUCLEOTIDE SEQUENCE [LARGE SCALE GENOMIC DNA]</scope>
    <source>
        <strain evidence="9 10">334s03</strain>
    </source>
</reference>
<evidence type="ECO:0000256" key="1">
    <source>
        <dbReference type="ARBA" id="ARBA00009693"/>
    </source>
</evidence>
<feature type="domain" description="Spi protease inhibitor" evidence="7">
    <location>
        <begin position="21"/>
        <end position="103"/>
    </location>
</feature>
<dbReference type="InterPro" id="IPR026444">
    <property type="entry name" value="Secre_tail"/>
</dbReference>
<dbReference type="InterPro" id="IPR036116">
    <property type="entry name" value="FN3_sf"/>
</dbReference>
<dbReference type="InterPro" id="IPR000200">
    <property type="entry name" value="Peptidase_C10"/>
</dbReference>
<dbReference type="SUPFAM" id="SSF49265">
    <property type="entry name" value="Fibronectin type III"/>
    <property type="match status" value="1"/>
</dbReference>
<evidence type="ECO:0000313" key="10">
    <source>
        <dbReference type="Proteomes" id="UP001221366"/>
    </source>
</evidence>
<proteinExistence type="inferred from homology"/>
<dbReference type="Pfam" id="PF13734">
    <property type="entry name" value="Inhibitor_I69"/>
    <property type="match status" value="1"/>
</dbReference>
<sequence length="819" mass="92364">MKAKLFFLALTFIVPLCARSQISENELFEYTNGFIEIQQLNKKANLQPKEIRELRGNNNALLAYVVNLKPKGFIVFAPSKNLYPIISFSDESNFHFQDSPDNTLLSLIKGDMEKSMMSMKQKSNKELSEEKLKNRLAWERLTTKKDANKSLNTYSVTTSSLVQHGKILSSVWGGVNCYDQDSLSVYVGNYYTPNHYSPGCVATSLSMILHYYEWPETGVGSHTNYDDQGSSQTSWTANFGNAQYDYANMLDEYMYQSSSLTQQKAMGYISFHAATALDMDYEASGSTSHIDRIPDAADSYFRFSGHYQTPSWTSFWDRLRENIENEHPVPLAIYATNGAGHAPVCDGYRYNEGDPESEYYYHLNMGWWGTNNAWYRLQNSFNAGGYTSVTGAVFDLLPDPVFTETTSSGQKTFTLNWKTSDQLNWDAFELQESVNGGSFTTLNDNINSTSYTRTVSSGGTYTYRVRAKSDGNYYLNSYSVTKDVKIPYDITFLDFDGNDSFFVYDNSNNDFDISSTYTIETWIKIDSKTSNTYPVIMDRKTVFSLFLIDDTNGDYAIKFAARDTSGNIIASVQSDASSVNLSFDEWVHVAVTRNNNTTKLYLNGQLTDTSNDSDFALTASTNALNIGARYWNGYERYIDGKIDKIRISDIELFNTNFTPDILETYVADANTRILLAMDEGTGTDLTDDAGNFNTVTLRSSPNQPNWMFEDFNQIASKGALTIDSASLLELPDNEDVPISMMQYPNPTRNKITYEINSDIEQESEIVIYNNSGSIVKRQKSSLISGRNSLGIDVSSLSAGIYYTRIQTIDTTYKSTFIKK</sequence>
<dbReference type="NCBIfam" id="TIGR04183">
    <property type="entry name" value="Por_Secre_tail"/>
    <property type="match status" value="1"/>
</dbReference>
<evidence type="ECO:0000256" key="4">
    <source>
        <dbReference type="ARBA" id="ARBA00022801"/>
    </source>
</evidence>
<dbReference type="RefSeq" id="WP_275616292.1">
    <property type="nucleotide sequence ID" value="NZ_JARFVB010000008.1"/>
</dbReference>
<name>A0ABT5Y119_9FLAO</name>
<dbReference type="InterPro" id="IPR044934">
    <property type="entry name" value="Streptopain_sf"/>
</dbReference>
<protein>
    <submittedName>
        <fullName evidence="9">C10 family peptidase</fullName>
    </submittedName>
</protein>
<feature type="signal peptide" evidence="6">
    <location>
        <begin position="1"/>
        <end position="20"/>
    </location>
</feature>
<comment type="similarity">
    <text evidence="1">Belongs to the peptidase C10 family.</text>
</comment>
<keyword evidence="5" id="KW-0788">Thiol protease</keyword>
<dbReference type="PRINTS" id="PR00797">
    <property type="entry name" value="STREPTOPAIN"/>
</dbReference>
<dbReference type="Proteomes" id="UP001221366">
    <property type="component" value="Unassembled WGS sequence"/>
</dbReference>
<evidence type="ECO:0000313" key="9">
    <source>
        <dbReference type="EMBL" id="MDF0717135.1"/>
    </source>
</evidence>
<keyword evidence="10" id="KW-1185">Reference proteome</keyword>
<evidence type="ECO:0000256" key="2">
    <source>
        <dbReference type="ARBA" id="ARBA00022670"/>
    </source>
</evidence>
<dbReference type="Pfam" id="PF01640">
    <property type="entry name" value="Peptidase_C10"/>
    <property type="match status" value="1"/>
</dbReference>
<dbReference type="Pfam" id="PF18962">
    <property type="entry name" value="Por_Secre_tail"/>
    <property type="match status" value="1"/>
</dbReference>
<dbReference type="InterPro" id="IPR013320">
    <property type="entry name" value="ConA-like_dom_sf"/>
</dbReference>
<dbReference type="InterPro" id="IPR038765">
    <property type="entry name" value="Papain-like_cys_pep_sf"/>
</dbReference>
<keyword evidence="2" id="KW-0645">Protease</keyword>
<feature type="domain" description="Secretion system C-terminal sorting" evidence="8">
    <location>
        <begin position="743"/>
        <end position="814"/>
    </location>
</feature>
<keyword evidence="4" id="KW-0378">Hydrolase</keyword>
<keyword evidence="3 6" id="KW-0732">Signal</keyword>
<dbReference type="Gene3D" id="2.60.40.10">
    <property type="entry name" value="Immunoglobulins"/>
    <property type="match status" value="1"/>
</dbReference>
<dbReference type="Gene3D" id="2.60.120.200">
    <property type="match status" value="1"/>
</dbReference>
<evidence type="ECO:0000259" key="7">
    <source>
        <dbReference type="Pfam" id="PF13734"/>
    </source>
</evidence>
<dbReference type="InterPro" id="IPR025896">
    <property type="entry name" value="Spi_Prtas-inh"/>
</dbReference>
<feature type="chain" id="PRO_5045093488" evidence="6">
    <location>
        <begin position="21"/>
        <end position="819"/>
    </location>
</feature>
<gene>
    <name evidence="9" type="ORF">PY092_13310</name>
</gene>
<evidence type="ECO:0000256" key="6">
    <source>
        <dbReference type="SAM" id="SignalP"/>
    </source>
</evidence>
<dbReference type="SUPFAM" id="SSF54001">
    <property type="entry name" value="Cysteine proteinases"/>
    <property type="match status" value="1"/>
</dbReference>
<comment type="caution">
    <text evidence="9">The sequence shown here is derived from an EMBL/GenBank/DDBJ whole genome shotgun (WGS) entry which is preliminary data.</text>
</comment>
<dbReference type="Pfam" id="PF13385">
    <property type="entry name" value="Laminin_G_3"/>
    <property type="match status" value="1"/>
</dbReference>
<dbReference type="SUPFAM" id="SSF49899">
    <property type="entry name" value="Concanavalin A-like lectins/glucanases"/>
    <property type="match status" value="1"/>
</dbReference>
<dbReference type="EMBL" id="JARFVB010000008">
    <property type="protein sequence ID" value="MDF0717135.1"/>
    <property type="molecule type" value="Genomic_DNA"/>
</dbReference>
<dbReference type="Gene3D" id="3.90.70.50">
    <property type="entry name" value="Peptidase C10, streptopain"/>
    <property type="match status" value="2"/>
</dbReference>